<dbReference type="GO" id="GO:0016811">
    <property type="term" value="F:hydrolase activity, acting on carbon-nitrogen (but not peptide) bonds, in linear amides"/>
    <property type="evidence" value="ECO:0007669"/>
    <property type="project" value="InterPro"/>
</dbReference>
<accession>A0A512NM22</accession>
<dbReference type="AlphaFoldDB" id="A0A512NM22"/>
<dbReference type="EMBL" id="BKAJ01000145">
    <property type="protein sequence ID" value="GEP59969.1"/>
    <property type="molecule type" value="Genomic_DNA"/>
</dbReference>
<organism evidence="2 3">
    <name type="scientific">Reyranella soli</name>
    <dbReference type="NCBI Taxonomy" id="1230389"/>
    <lineage>
        <taxon>Bacteria</taxon>
        <taxon>Pseudomonadati</taxon>
        <taxon>Pseudomonadota</taxon>
        <taxon>Alphaproteobacteria</taxon>
        <taxon>Hyphomicrobiales</taxon>
        <taxon>Reyranellaceae</taxon>
        <taxon>Reyranella</taxon>
    </lineage>
</organism>
<proteinExistence type="predicted"/>
<comment type="caution">
    <text evidence="2">The sequence shown here is derived from an EMBL/GenBank/DDBJ whole genome shotgun (WGS) entry which is preliminary data.</text>
</comment>
<reference evidence="2 3" key="1">
    <citation type="submission" date="2019-07" db="EMBL/GenBank/DDBJ databases">
        <title>Whole genome shotgun sequence of Reyranella soli NBRC 108950.</title>
        <authorList>
            <person name="Hosoyama A."/>
            <person name="Uohara A."/>
            <person name="Ohji S."/>
            <person name="Ichikawa N."/>
        </authorList>
    </citation>
    <scope>NUCLEOTIDE SEQUENCE [LARGE SCALE GENOMIC DNA]</scope>
    <source>
        <strain evidence="2 3">NBRC 108950</strain>
    </source>
</reference>
<dbReference type="SUPFAM" id="SSF141130">
    <property type="entry name" value="Acetamidase/Formamidase-like"/>
    <property type="match status" value="1"/>
</dbReference>
<dbReference type="OrthoDB" id="9785236at2"/>
<feature type="region of interest" description="Disordered" evidence="1">
    <location>
        <begin position="268"/>
        <end position="290"/>
    </location>
</feature>
<dbReference type="InterPro" id="IPR004304">
    <property type="entry name" value="FmdA_AmdA"/>
</dbReference>
<evidence type="ECO:0000313" key="3">
    <source>
        <dbReference type="Proteomes" id="UP000321058"/>
    </source>
</evidence>
<evidence type="ECO:0000313" key="2">
    <source>
        <dbReference type="EMBL" id="GEP59969.1"/>
    </source>
</evidence>
<evidence type="ECO:0000256" key="1">
    <source>
        <dbReference type="SAM" id="MobiDB-lite"/>
    </source>
</evidence>
<dbReference type="PANTHER" id="PTHR31891:SF1">
    <property type="entry name" value="FORMAMIDASE C869.04-RELATED"/>
    <property type="match status" value="1"/>
</dbReference>
<gene>
    <name evidence="2" type="ORF">RSO01_71350</name>
</gene>
<sequence>MAHNHIHIDPALPLVRQADKGHNRWHPDIAPAVRVASGSSVEMETLDGLDGQIKASTTAADLANVEMGRIHPLTGPVHVDGAEPGDLLAVKIEQIIPASRGFTMIMPGFGFLRDLFTTPFLVHWEMANGFAVSPQLPGVRIPGAPFMGVMGVAPSHELLDRIVAREADLAARGGMVMPPDAVGAVPTAEGIAGKAIRTIAPHETGGNFDIKSLTAGATLYLPVQVPGGLFSVGDAHFAQGDGESCGTAVETSATFVARFDVLKGEATRRRQRDPSYELPGHAHHGAPGVHGAHGVTPSKGYYATTGMSLRGDGRAESEDITLAARNALINMIDYIADAYSFTREQAYCLASVAVDLRISQVVDVPNMTVSAVLPLDIFER</sequence>
<dbReference type="Pfam" id="PF03069">
    <property type="entry name" value="FmdA_AmdA"/>
    <property type="match status" value="1"/>
</dbReference>
<dbReference type="PANTHER" id="PTHR31891">
    <property type="entry name" value="FORMAMIDASE C869.04-RELATED"/>
    <property type="match status" value="1"/>
</dbReference>
<dbReference type="Gene3D" id="2.60.120.580">
    <property type="entry name" value="Acetamidase/Formamidase-like domains"/>
    <property type="match status" value="2"/>
</dbReference>
<keyword evidence="3" id="KW-1185">Reference proteome</keyword>
<dbReference type="Gene3D" id="3.10.28.20">
    <property type="entry name" value="Acetamidase/Formamidase-like domains"/>
    <property type="match status" value="1"/>
</dbReference>
<dbReference type="Proteomes" id="UP000321058">
    <property type="component" value="Unassembled WGS sequence"/>
</dbReference>
<dbReference type="RefSeq" id="WP_147155337.1">
    <property type="nucleotide sequence ID" value="NZ_BKAJ01000145.1"/>
</dbReference>
<protein>
    <submittedName>
        <fullName evidence="2">Formamidase</fullName>
    </submittedName>
</protein>
<name>A0A512NM22_9HYPH</name>